<dbReference type="GO" id="GO:0051126">
    <property type="term" value="P:negative regulation of actin nucleation"/>
    <property type="evidence" value="ECO:0007669"/>
    <property type="project" value="InterPro"/>
</dbReference>
<evidence type="ECO:0000313" key="1">
    <source>
        <dbReference type="EMBL" id="CAH1978019.1"/>
    </source>
</evidence>
<dbReference type="InterPro" id="IPR018889">
    <property type="entry name" value="Arpin"/>
</dbReference>
<dbReference type="Proteomes" id="UP001152888">
    <property type="component" value="Unassembled WGS sequence"/>
</dbReference>
<protein>
    <submittedName>
        <fullName evidence="1">Uncharacterized protein</fullName>
    </submittedName>
</protein>
<reference evidence="1" key="1">
    <citation type="submission" date="2022-03" db="EMBL/GenBank/DDBJ databases">
        <authorList>
            <person name="Sayadi A."/>
        </authorList>
    </citation>
    <scope>NUCLEOTIDE SEQUENCE</scope>
</reference>
<evidence type="ECO:0000313" key="2">
    <source>
        <dbReference type="Proteomes" id="UP001152888"/>
    </source>
</evidence>
<proteinExistence type="predicted"/>
<keyword evidence="2" id="KW-1185">Reference proteome</keyword>
<organism evidence="1 2">
    <name type="scientific">Acanthoscelides obtectus</name>
    <name type="common">Bean weevil</name>
    <name type="synonym">Bruchus obtectus</name>
    <dbReference type="NCBI Taxonomy" id="200917"/>
    <lineage>
        <taxon>Eukaryota</taxon>
        <taxon>Metazoa</taxon>
        <taxon>Ecdysozoa</taxon>
        <taxon>Arthropoda</taxon>
        <taxon>Hexapoda</taxon>
        <taxon>Insecta</taxon>
        <taxon>Pterygota</taxon>
        <taxon>Neoptera</taxon>
        <taxon>Endopterygota</taxon>
        <taxon>Coleoptera</taxon>
        <taxon>Polyphaga</taxon>
        <taxon>Cucujiformia</taxon>
        <taxon>Chrysomeloidea</taxon>
        <taxon>Chrysomelidae</taxon>
        <taxon>Bruchinae</taxon>
        <taxon>Bruchini</taxon>
        <taxon>Acanthoscelides</taxon>
    </lineage>
</organism>
<comment type="caution">
    <text evidence="1">The sequence shown here is derived from an EMBL/GenBank/DDBJ whole genome shotgun (WGS) entry which is preliminary data.</text>
</comment>
<dbReference type="Pfam" id="PF10574">
    <property type="entry name" value="UPF0552"/>
    <property type="match status" value="1"/>
</dbReference>
<name>A0A9P0KNP5_ACAOB</name>
<dbReference type="EMBL" id="CAKOFQ010006869">
    <property type="protein sequence ID" value="CAH1978019.1"/>
    <property type="molecule type" value="Genomic_DNA"/>
</dbReference>
<sequence length="127" mass="15005">MKRKYNVKYTPQNCENRWRNYKRCVEHNSSTGHGRKYFEFAEAMDAIFSEKKNINQGILTTSGEIRPSNENEAEDMEMIENQETPTKALGISAAKVKQQTVIKYKKENILKQVQLDRKQYQEERLKL</sequence>
<accession>A0A9P0KNP5</accession>
<gene>
    <name evidence="1" type="ORF">ACAOBT_LOCUS13027</name>
</gene>
<dbReference type="AlphaFoldDB" id="A0A9P0KNP5"/>